<feature type="coiled-coil region" evidence="18">
    <location>
        <begin position="373"/>
        <end position="421"/>
    </location>
</feature>
<evidence type="ECO:0000256" key="7">
    <source>
        <dbReference type="ARBA" id="ARBA00022741"/>
    </source>
</evidence>
<keyword evidence="3" id="KW-0813">Transport</keyword>
<dbReference type="SUPFAM" id="SSF49879">
    <property type="entry name" value="SMAD/FHA domain"/>
    <property type="match status" value="1"/>
</dbReference>
<evidence type="ECO:0000256" key="13">
    <source>
        <dbReference type="ARBA" id="ARBA00023175"/>
    </source>
</evidence>
<dbReference type="SUPFAM" id="SSF52540">
    <property type="entry name" value="P-loop containing nucleoside triphosphate hydrolases"/>
    <property type="match status" value="1"/>
</dbReference>
<dbReference type="Gene3D" id="3.40.850.10">
    <property type="entry name" value="Kinesin motor domain"/>
    <property type="match status" value="1"/>
</dbReference>
<dbReference type="GO" id="GO:0005819">
    <property type="term" value="C:spindle"/>
    <property type="evidence" value="ECO:0007669"/>
    <property type="project" value="UniProtKB-SubCell"/>
</dbReference>
<feature type="compositionally biased region" description="Gly residues" evidence="19">
    <location>
        <begin position="700"/>
        <end position="712"/>
    </location>
</feature>
<evidence type="ECO:0000259" key="20">
    <source>
        <dbReference type="PROSITE" id="PS50067"/>
    </source>
</evidence>
<sequence length="2299" mass="259337">MASVRVAVRVRPMNRREKDLSAKSIIEMDGSKTTITNLKITDGVTGDSMRERTKTFTYDFSYDSGDCKSTCFVSQEKVFKDLGSVVLKAAFEGYNACIFAYGQTGSGKSYTMMGNTGDLGLIPRICEGLFSRISGMTRQDEASFRTEVSYLEIYNERVRDLLRRKSTKTYNLRVREHPKDGPYVEDLSKHLVQNYTDVEELMEAGNINRTTASTGMNDTSSRSHAIFTINFTQAKFDAEMPSETVSKIHLVDLAGSERADATGATGVRLKEGGNINKSLVTLGNVISALADLSQDSGNSNAKKRQVFVPYRDSVLTWLLKDSLGGNSKTIMIATISPADVNYGETLSTLRYANRAKNIINKPTINEDSNVKLIRELRAEIARLKALLVQGNQIKLLDSPTALSMEEKLHQNEARVLELTKEWTNKWNETQNILKEETLALRKEGIGVVLDSELPHLIGIDDDLLSTGIILYHLKEGKTFVGREDAANEQDIVLHGLDLESEHCLFENQSGMVTLVPLSQAQCSVNGMQVTGPCQLNQGAVILLGRTNMFRFNHPKEAAKLREKRKSGLLSSLSLSMTDLSKSCENLSTVMLYNPGLFSEKGPIFLRLEFERQQREELEKLEHKRRLIKEMEEKQRSEKAELERLQQEVESQRRESEQVQQRIRRQEESLRRRSRDIESRLQDLLAQKERFQEERQREEGGAGAGAGAGGAGHRGAKRPTKLAKETEREHELKEEDEEMSEVTEEKKDKDKEMEKEDKPDGTETKDKRESEEMESSESDDDDDDDDDNDNDVIVENDAVKEKGGLPPSPCLSHSPHPHLPPHPPPPPQAETQAQQLQEQSEIVRELERLKRERDQQALRVRLERRRLEQEERQQLGLVGRLEEQLRERQEAAATLLARSDARRLADERRDLADIRQALLHAKEARLELQEEEEEEEEEDGDRDRSGRNAEGDHNNDDRVGGTGGSSNGVSTSEGRSKRGEMARQARDARTRYANFKQAQAEELGRQLEALEQQRERLVAEVAAERSALGALIREQTERQAREKTTAVATAGSSAFPSPAESSGQEDQQQRVQQAEQRLLGKERQLACLTESQLPALVEERQRAKEVLERVERDGEGGGCGMEDLGPLGEELSLEQVERDLDNTLYQVEKELEENEERLSLHSASAEHLQQLRETYEFAAHVARQEEKVRRKEREILESRERQQREALAEAVARLERRHSALRRSSSLEPNGGGGGGGGGGGEEEKREEIQQETQTGPQETDQQRVEREIRQLRQRLSESEGSGGRGLCHSADDKSSRSSSPASPIQGPLGVLSTTDDRINAYIEEEVQRRLKKLNLLNGDNNLDLSKSLKDDEKLNNIVDFRRLKYETRLRAHMASLVRGLLSDPDWKTVTSAIKASLNQSEALEGVQGLSTSQTKGGNGLRRKCSYPCVFVVVEDEVKEEPQEVLNRISFPWLFGVVEDEVKEEPQEVSNRSPYPRVFGVAEDEVKEEPPEVSKRSSYPRVFGVAEDEVIEEPQEVSNRSPYPCVFGVVEDEVKEEPQEVSNRSSCPQVFGVVEDEVKEEPQEVSNRSSCPQVFGVVEDEVKEEPQEVSNRSSCPQVFGVVEEEVKEQPHELLNNTREVNMSEDRSQTLRLNNWEITSSPKVVGPTNGSTHFSDQKLSYQKLKVSNIECYLKSRVSLKIITAKPLNCGKETKRCEREPPKDMSGNEVSASGKTDPKDALNKPGKPKESAMSQVFRQEQRYLLSCISGRFSGIYGEAGRYVETARDVIHQVRDRNFQGLASLYQSLNRNLSEKLPFLHSAKPSEVVQSRQHQPEEEMLISAESFGDHLQYVTSSQSTCIQGLQNQYTSSEGSVQLWNNKSAKVFCQTLGKVSSSILELQSLPLEGMLNHLSHLVPEVQSSHVLRGVFWLGLASNKEPTPQPGVLLLFDKIIYAVVCGYNPRDANAWAVLQRFAPQQIRDIQVGLSGNHVRILGDPDDTTLAVLTHSQTLTQELCIILLEILNPVFVQEKQVLSHPLLNGDLPNLSLDWTANVPDLVLNDKVKISARFKRVLADLVYVLHGNMDKPKPVLADVQLLVYTRVRVEQSRQDGTLVAPDSRLPPDGLVQFFLTDTHLGLIYEDTVFYPMPLYSTASPSRPQFEVFELRRNSERMVSVPLGPSAESLKEPVKISIPRYVLRGQGKDEHFEFEVKITVLDETWTVFRRYSRFREMHKTLKVKYPELCALEFPPKKLFGNRDERMVSERRSLLERYLRNFFRVMMSPSSSSPLKAQEDGVHLSKHAICDISPFFKKGVFDYSSHGTG</sequence>
<keyword evidence="12" id="KW-0472">Membrane</keyword>
<feature type="compositionally biased region" description="Basic and acidic residues" evidence="19">
    <location>
        <begin position="940"/>
        <end position="958"/>
    </location>
</feature>
<dbReference type="GO" id="GO:0008289">
    <property type="term" value="F:lipid binding"/>
    <property type="evidence" value="ECO:0007669"/>
    <property type="project" value="UniProtKB-KW"/>
</dbReference>
<evidence type="ECO:0000259" key="21">
    <source>
        <dbReference type="PROSITE" id="PS50195"/>
    </source>
</evidence>
<evidence type="ECO:0000256" key="19">
    <source>
        <dbReference type="SAM" id="MobiDB-lite"/>
    </source>
</evidence>
<dbReference type="InterPro" id="IPR008984">
    <property type="entry name" value="SMAD_FHA_dom_sf"/>
</dbReference>
<feature type="region of interest" description="Disordered" evidence="19">
    <location>
        <begin position="924"/>
        <end position="992"/>
    </location>
</feature>
<dbReference type="GO" id="GO:0016192">
    <property type="term" value="P:vesicle-mediated transport"/>
    <property type="evidence" value="ECO:0007669"/>
    <property type="project" value="UniProtKB-ARBA"/>
</dbReference>
<keyword evidence="11" id="KW-0446">Lipid-binding</keyword>
<keyword evidence="10 18" id="KW-0175">Coiled coil</keyword>
<evidence type="ECO:0000256" key="18">
    <source>
        <dbReference type="SAM" id="Coils"/>
    </source>
</evidence>
<dbReference type="GO" id="GO:0005524">
    <property type="term" value="F:ATP binding"/>
    <property type="evidence" value="ECO:0007669"/>
    <property type="project" value="UniProtKB-UniRule"/>
</dbReference>
<name>A0ABD1JIR9_9TELE</name>
<dbReference type="CDD" id="cd06874">
    <property type="entry name" value="PX_KIF16B_SNX23"/>
    <property type="match status" value="1"/>
</dbReference>
<feature type="compositionally biased region" description="Basic and acidic residues" evidence="19">
    <location>
        <begin position="1260"/>
        <end position="1277"/>
    </location>
</feature>
<feature type="compositionally biased region" description="Basic and acidic residues" evidence="19">
    <location>
        <begin position="721"/>
        <end position="732"/>
    </location>
</feature>
<feature type="binding site" evidence="17">
    <location>
        <begin position="102"/>
        <end position="109"/>
    </location>
    <ligand>
        <name>ATP</name>
        <dbReference type="ChEBI" id="CHEBI:30616"/>
    </ligand>
</feature>
<evidence type="ECO:0000256" key="5">
    <source>
        <dbReference type="ARBA" id="ARBA00022553"/>
    </source>
</evidence>
<feature type="domain" description="Kinesin motor" evidence="20">
    <location>
        <begin position="3"/>
        <end position="358"/>
    </location>
</feature>
<gene>
    <name evidence="22" type="ORF">ACEWY4_017589</name>
</gene>
<feature type="compositionally biased region" description="Basic and acidic residues" evidence="19">
    <location>
        <begin position="1691"/>
        <end position="1700"/>
    </location>
</feature>
<keyword evidence="23" id="KW-1185">Reference proteome</keyword>
<dbReference type="SMART" id="SM00312">
    <property type="entry name" value="PX"/>
    <property type="match status" value="1"/>
</dbReference>
<keyword evidence="4" id="KW-0963">Cytoplasm</keyword>
<evidence type="ECO:0000256" key="2">
    <source>
        <dbReference type="ARBA" id="ARBA00004186"/>
    </source>
</evidence>
<dbReference type="Pfam" id="PF00498">
    <property type="entry name" value="FHA"/>
    <property type="match status" value="1"/>
</dbReference>
<feature type="domain" description="PX" evidence="21">
    <location>
        <begin position="2163"/>
        <end position="2299"/>
    </location>
</feature>
<evidence type="ECO:0000256" key="1">
    <source>
        <dbReference type="ARBA" id="ARBA00004146"/>
    </source>
</evidence>
<comment type="similarity">
    <text evidence="17">Belongs to the TRAFAC class myosin-kinesin ATPase superfamily. Kinesin family.</text>
</comment>
<feature type="compositionally biased region" description="Basic and acidic residues" evidence="19">
    <location>
        <begin position="973"/>
        <end position="989"/>
    </location>
</feature>
<evidence type="ECO:0000256" key="8">
    <source>
        <dbReference type="ARBA" id="ARBA00022753"/>
    </source>
</evidence>
<evidence type="ECO:0000256" key="10">
    <source>
        <dbReference type="ARBA" id="ARBA00023054"/>
    </source>
</evidence>
<feature type="compositionally biased region" description="Gly residues" evidence="19">
    <location>
        <begin position="1229"/>
        <end position="1239"/>
    </location>
</feature>
<protein>
    <recommendedName>
        <fullName evidence="16">Kinesin-like protein KIF16B</fullName>
    </recommendedName>
</protein>
<keyword evidence="6" id="KW-0493">Microtubule</keyword>
<proteinExistence type="inferred from homology"/>
<feature type="compositionally biased region" description="Basic and acidic residues" evidence="19">
    <location>
        <begin position="663"/>
        <end position="673"/>
    </location>
</feature>
<dbReference type="SUPFAM" id="SSF64268">
    <property type="entry name" value="PX domain"/>
    <property type="match status" value="1"/>
</dbReference>
<dbReference type="PANTHER" id="PTHR47117">
    <property type="entry name" value="STAR-RELATED LIPID TRANSFER PROTEIN 9"/>
    <property type="match status" value="1"/>
</dbReference>
<dbReference type="GO" id="GO:0007169">
    <property type="term" value="P:cell surface receptor protein tyrosine kinase signaling pathway"/>
    <property type="evidence" value="ECO:0007669"/>
    <property type="project" value="UniProtKB-ARBA"/>
</dbReference>
<dbReference type="PROSITE" id="PS50195">
    <property type="entry name" value="PX"/>
    <property type="match status" value="1"/>
</dbReference>
<dbReference type="FunFam" id="3.40.850.10:FF:000021">
    <property type="entry name" value="kinesin-like protein KIF16B isoform X1"/>
    <property type="match status" value="1"/>
</dbReference>
<feature type="compositionally biased region" description="Basic and acidic residues" evidence="19">
    <location>
        <begin position="690"/>
        <end position="699"/>
    </location>
</feature>
<feature type="region of interest" description="Disordered" evidence="19">
    <location>
        <begin position="646"/>
        <end position="673"/>
    </location>
</feature>
<evidence type="ECO:0000256" key="12">
    <source>
        <dbReference type="ARBA" id="ARBA00023136"/>
    </source>
</evidence>
<dbReference type="InterPro" id="IPR001683">
    <property type="entry name" value="PX_dom"/>
</dbReference>
<feature type="compositionally biased region" description="Basic and acidic residues" evidence="19">
    <location>
        <begin position="1713"/>
        <end position="1727"/>
    </location>
</feature>
<feature type="compositionally biased region" description="Acidic residues" evidence="19">
    <location>
        <begin position="770"/>
        <end position="793"/>
    </location>
</feature>
<dbReference type="PROSITE" id="PS50067">
    <property type="entry name" value="KINESIN_MOTOR_2"/>
    <property type="match status" value="1"/>
</dbReference>
<dbReference type="InterPro" id="IPR000253">
    <property type="entry name" value="FHA_dom"/>
</dbReference>
<dbReference type="PROSITE" id="PS00411">
    <property type="entry name" value="KINESIN_MOTOR_1"/>
    <property type="match status" value="1"/>
</dbReference>
<comment type="function">
    <text evidence="15">Plus end-directed microtubule-dependent motor protein involved in endosome transport and receptor recycling and degradation. Regulates the plus end motility of early endosomes and the balance between recycling and degradation of receptors such as EGF receptor (EGFR) and FGF receptor (FGFR). Regulates the Golgi to endosome transport of FGFR-containing vesicles during early development, a key process for developing basement membrane and epiblast and primitive endoderm lineages during early postimplantation development.</text>
</comment>
<evidence type="ECO:0000256" key="9">
    <source>
        <dbReference type="ARBA" id="ARBA00022840"/>
    </source>
</evidence>
<dbReference type="InterPro" id="IPR036871">
    <property type="entry name" value="PX_dom_sf"/>
</dbReference>
<dbReference type="InterPro" id="IPR019821">
    <property type="entry name" value="Kinesin_motor_CS"/>
</dbReference>
<dbReference type="Gene3D" id="2.60.200.20">
    <property type="match status" value="1"/>
</dbReference>
<feature type="region of interest" description="Disordered" evidence="19">
    <location>
        <begin position="1691"/>
        <end position="1731"/>
    </location>
</feature>
<feature type="compositionally biased region" description="Pro residues" evidence="19">
    <location>
        <begin position="816"/>
        <end position="827"/>
    </location>
</feature>
<evidence type="ECO:0000256" key="11">
    <source>
        <dbReference type="ARBA" id="ARBA00023121"/>
    </source>
</evidence>
<feature type="compositionally biased region" description="Low complexity" evidence="19">
    <location>
        <begin position="828"/>
        <end position="838"/>
    </location>
</feature>
<organism evidence="22 23">
    <name type="scientific">Coilia grayii</name>
    <name type="common">Gray's grenadier anchovy</name>
    <dbReference type="NCBI Taxonomy" id="363190"/>
    <lineage>
        <taxon>Eukaryota</taxon>
        <taxon>Metazoa</taxon>
        <taxon>Chordata</taxon>
        <taxon>Craniata</taxon>
        <taxon>Vertebrata</taxon>
        <taxon>Euteleostomi</taxon>
        <taxon>Actinopterygii</taxon>
        <taxon>Neopterygii</taxon>
        <taxon>Teleostei</taxon>
        <taxon>Clupei</taxon>
        <taxon>Clupeiformes</taxon>
        <taxon>Clupeoidei</taxon>
        <taxon>Engraulidae</taxon>
        <taxon>Coilinae</taxon>
        <taxon>Coilia</taxon>
    </lineage>
</organism>
<evidence type="ECO:0000256" key="14">
    <source>
        <dbReference type="ARBA" id="ARBA00023212"/>
    </source>
</evidence>
<dbReference type="Gene3D" id="6.10.250.3150">
    <property type="match status" value="1"/>
</dbReference>
<keyword evidence="14" id="KW-0206">Cytoskeleton</keyword>
<evidence type="ECO:0000256" key="16">
    <source>
        <dbReference type="ARBA" id="ARBA00074951"/>
    </source>
</evidence>
<evidence type="ECO:0000256" key="4">
    <source>
        <dbReference type="ARBA" id="ARBA00022490"/>
    </source>
</evidence>
<feature type="compositionally biased region" description="Basic and acidic residues" evidence="19">
    <location>
        <begin position="742"/>
        <end position="769"/>
    </location>
</feature>
<feature type="compositionally biased region" description="Basic and acidic residues" evidence="19">
    <location>
        <begin position="646"/>
        <end position="656"/>
    </location>
</feature>
<dbReference type="Pfam" id="PF00787">
    <property type="entry name" value="PX"/>
    <property type="match status" value="1"/>
</dbReference>
<dbReference type="Gene3D" id="3.30.1520.10">
    <property type="entry name" value="Phox-like domain"/>
    <property type="match status" value="1"/>
</dbReference>
<evidence type="ECO:0000256" key="15">
    <source>
        <dbReference type="ARBA" id="ARBA00054846"/>
    </source>
</evidence>
<keyword evidence="9 17" id="KW-0067">ATP-binding</keyword>
<evidence type="ECO:0000313" key="23">
    <source>
        <dbReference type="Proteomes" id="UP001591681"/>
    </source>
</evidence>
<keyword evidence="7 17" id="KW-0547">Nucleotide-binding</keyword>
<dbReference type="InterPro" id="IPR027417">
    <property type="entry name" value="P-loop_NTPase"/>
</dbReference>
<feature type="compositionally biased region" description="Polar residues" evidence="19">
    <location>
        <begin position="1250"/>
        <end position="1259"/>
    </location>
</feature>
<dbReference type="GO" id="GO:0031901">
    <property type="term" value="C:early endosome membrane"/>
    <property type="evidence" value="ECO:0007669"/>
    <property type="project" value="UniProtKB-SubCell"/>
</dbReference>
<keyword evidence="5" id="KW-0597">Phosphoprotein</keyword>
<feature type="compositionally biased region" description="Acidic residues" evidence="19">
    <location>
        <begin position="928"/>
        <end position="939"/>
    </location>
</feature>
<keyword evidence="13 17" id="KW-0505">Motor protein</keyword>
<evidence type="ECO:0000256" key="3">
    <source>
        <dbReference type="ARBA" id="ARBA00022448"/>
    </source>
</evidence>
<dbReference type="PANTHER" id="PTHR47117:SF8">
    <property type="entry name" value="KINESIN FAMILY MEMBER 16B"/>
    <property type="match status" value="1"/>
</dbReference>
<feature type="region of interest" description="Disordered" evidence="19">
    <location>
        <begin position="1029"/>
        <end position="1074"/>
    </location>
</feature>
<feature type="region of interest" description="Disordered" evidence="19">
    <location>
        <begin position="1106"/>
        <end position="1125"/>
    </location>
</feature>
<dbReference type="SMART" id="SM00129">
    <property type="entry name" value="KISc"/>
    <property type="match status" value="1"/>
</dbReference>
<evidence type="ECO:0000313" key="22">
    <source>
        <dbReference type="EMBL" id="KAL2086530.1"/>
    </source>
</evidence>
<comment type="subcellular location">
    <subcellularLocation>
        <location evidence="2">Cytoplasm</location>
        <location evidence="2">Cytoskeleton</location>
        <location evidence="2">Spindle</location>
    </subcellularLocation>
    <subcellularLocation>
        <location evidence="1">Early endosome membrane</location>
    </subcellularLocation>
</comment>
<dbReference type="InterPro" id="IPR001752">
    <property type="entry name" value="Kinesin_motor_dom"/>
</dbReference>
<dbReference type="PRINTS" id="PR00380">
    <property type="entry name" value="KINESINHEAVY"/>
</dbReference>
<comment type="caution">
    <text evidence="22">The sequence shown here is derived from an EMBL/GenBank/DDBJ whole genome shotgun (WGS) entry which is preliminary data.</text>
</comment>
<feature type="region of interest" description="Disordered" evidence="19">
    <location>
        <begin position="1218"/>
        <end position="1311"/>
    </location>
</feature>
<feature type="coiled-coil region" evidence="18">
    <location>
        <begin position="992"/>
        <end position="1026"/>
    </location>
</feature>
<dbReference type="EMBL" id="JBHFQA010000015">
    <property type="protein sequence ID" value="KAL2086530.1"/>
    <property type="molecule type" value="Genomic_DNA"/>
</dbReference>
<evidence type="ECO:0000256" key="17">
    <source>
        <dbReference type="PROSITE-ProRule" id="PRU00283"/>
    </source>
</evidence>
<dbReference type="FunFam" id="2.60.200.20:FF:000005">
    <property type="entry name" value="Kinesin family member 16B"/>
    <property type="match status" value="1"/>
</dbReference>
<dbReference type="GO" id="GO:0005874">
    <property type="term" value="C:microtubule"/>
    <property type="evidence" value="ECO:0007669"/>
    <property type="project" value="UniProtKB-KW"/>
</dbReference>
<dbReference type="Pfam" id="PF00225">
    <property type="entry name" value="Kinesin"/>
    <property type="match status" value="1"/>
</dbReference>
<feature type="compositionally biased region" description="Low complexity" evidence="19">
    <location>
        <begin position="1063"/>
        <end position="1074"/>
    </location>
</feature>
<feature type="compositionally biased region" description="Polar residues" evidence="19">
    <location>
        <begin position="1045"/>
        <end position="1061"/>
    </location>
</feature>
<dbReference type="InterPro" id="IPR036961">
    <property type="entry name" value="Kinesin_motor_dom_sf"/>
</dbReference>
<dbReference type="FunFam" id="3.30.1520.10:FF:000022">
    <property type="entry name" value="Kinesin family member 16B"/>
    <property type="match status" value="1"/>
</dbReference>
<dbReference type="GO" id="GO:0003774">
    <property type="term" value="F:cytoskeletal motor activity"/>
    <property type="evidence" value="ECO:0007669"/>
    <property type="project" value="UniProtKB-UniRule"/>
</dbReference>
<feature type="compositionally biased region" description="Basic and acidic residues" evidence="19">
    <location>
        <begin position="1033"/>
        <end position="1043"/>
    </location>
</feature>
<keyword evidence="8" id="KW-0967">Endosome</keyword>
<dbReference type="Proteomes" id="UP001591681">
    <property type="component" value="Unassembled WGS sequence"/>
</dbReference>
<dbReference type="CDD" id="cd01365">
    <property type="entry name" value="KISc_KIF1A_KIF1B"/>
    <property type="match status" value="1"/>
</dbReference>
<accession>A0ABD1JIR9</accession>
<feature type="region of interest" description="Disordered" evidence="19">
    <location>
        <begin position="690"/>
        <end position="838"/>
    </location>
</feature>
<evidence type="ECO:0000256" key="6">
    <source>
        <dbReference type="ARBA" id="ARBA00022701"/>
    </source>
</evidence>
<reference evidence="22 23" key="1">
    <citation type="submission" date="2024-09" db="EMBL/GenBank/DDBJ databases">
        <title>A chromosome-level genome assembly of Gray's grenadier anchovy, Coilia grayii.</title>
        <authorList>
            <person name="Fu Z."/>
        </authorList>
    </citation>
    <scope>NUCLEOTIDE SEQUENCE [LARGE SCALE GENOMIC DNA]</scope>
    <source>
        <strain evidence="22">G4</strain>
        <tissue evidence="22">Muscle</tissue>
    </source>
</reference>